<dbReference type="EMBL" id="CAJVQC010098917">
    <property type="protein sequence ID" value="CAG8830313.1"/>
    <property type="molecule type" value="Genomic_DNA"/>
</dbReference>
<sequence length="88" mass="10143">NKLTDPFEFPKFSLEHIGRSGAIVTREKLDWLNKQHLIRKCESPNGLAELVSSLKPLVYEQFGEQFNESDKKHKLGDVYLSEVIITIK</sequence>
<reference evidence="1" key="1">
    <citation type="submission" date="2021-06" db="EMBL/GenBank/DDBJ databases">
        <authorList>
            <person name="Kallberg Y."/>
            <person name="Tangrot J."/>
            <person name="Rosling A."/>
        </authorList>
    </citation>
    <scope>NUCLEOTIDE SEQUENCE</scope>
    <source>
        <strain evidence="1">MA461A</strain>
    </source>
</reference>
<name>A0ACA9S7L7_9GLOM</name>
<feature type="non-terminal residue" evidence="1">
    <location>
        <position position="88"/>
    </location>
</feature>
<comment type="caution">
    <text evidence="1">The sequence shown here is derived from an EMBL/GenBank/DDBJ whole genome shotgun (WGS) entry which is preliminary data.</text>
</comment>
<accession>A0ACA9S7L7</accession>
<evidence type="ECO:0000313" key="1">
    <source>
        <dbReference type="EMBL" id="CAG8830313.1"/>
    </source>
</evidence>
<feature type="non-terminal residue" evidence="1">
    <location>
        <position position="1"/>
    </location>
</feature>
<proteinExistence type="predicted"/>
<dbReference type="Proteomes" id="UP000789920">
    <property type="component" value="Unassembled WGS sequence"/>
</dbReference>
<protein>
    <submittedName>
        <fullName evidence="1">22707_t:CDS:1</fullName>
    </submittedName>
</protein>
<evidence type="ECO:0000313" key="2">
    <source>
        <dbReference type="Proteomes" id="UP000789920"/>
    </source>
</evidence>
<organism evidence="1 2">
    <name type="scientific">Racocetra persica</name>
    <dbReference type="NCBI Taxonomy" id="160502"/>
    <lineage>
        <taxon>Eukaryota</taxon>
        <taxon>Fungi</taxon>
        <taxon>Fungi incertae sedis</taxon>
        <taxon>Mucoromycota</taxon>
        <taxon>Glomeromycotina</taxon>
        <taxon>Glomeromycetes</taxon>
        <taxon>Diversisporales</taxon>
        <taxon>Gigasporaceae</taxon>
        <taxon>Racocetra</taxon>
    </lineage>
</organism>
<keyword evidence="2" id="KW-1185">Reference proteome</keyword>
<gene>
    <name evidence="1" type="ORF">RPERSI_LOCUS27767</name>
</gene>